<evidence type="ECO:0000313" key="3">
    <source>
        <dbReference type="EMBL" id="SEG24067.1"/>
    </source>
</evidence>
<sequence>MLADTALMVQDETIKPHGRGSAFETVMEPDFLAVRNTSLKIDNHLAAHQLPADDHQNCSIALTEALNNIVEHGFANLDSGEIRIALTVGVTTIRAVLTDDGRAMPGFQLPEGAAPDPIDLPEGGFGWFMIKSLSRSQTYERCGEMNVLTLEFSRGPAN</sequence>
<dbReference type="InterPro" id="IPR036890">
    <property type="entry name" value="HATPase_C_sf"/>
</dbReference>
<gene>
    <name evidence="3" type="ORF">SAMN04488045_2124</name>
</gene>
<dbReference type="GO" id="GO:0004674">
    <property type="term" value="F:protein serine/threonine kinase activity"/>
    <property type="evidence" value="ECO:0007669"/>
    <property type="project" value="UniProtKB-KW"/>
</dbReference>
<dbReference type="SUPFAM" id="SSF55874">
    <property type="entry name" value="ATPase domain of HSP90 chaperone/DNA topoisomerase II/histidine kinase"/>
    <property type="match status" value="1"/>
</dbReference>
<dbReference type="InterPro" id="IPR003594">
    <property type="entry name" value="HATPase_dom"/>
</dbReference>
<protein>
    <submittedName>
        <fullName evidence="3">Serine/threonine-protein kinase RsbW</fullName>
    </submittedName>
</protein>
<keyword evidence="4" id="KW-1185">Reference proteome</keyword>
<feature type="domain" description="Histidine kinase/HSP90-like ATPase" evidence="2">
    <location>
        <begin position="33"/>
        <end position="150"/>
    </location>
</feature>
<keyword evidence="3" id="KW-0808">Transferase</keyword>
<reference evidence="3 4" key="1">
    <citation type="submission" date="2016-10" db="EMBL/GenBank/DDBJ databases">
        <authorList>
            <person name="de Groot N.N."/>
        </authorList>
    </citation>
    <scope>NUCLEOTIDE SEQUENCE [LARGE SCALE GENOMIC DNA]</scope>
    <source>
        <strain evidence="3 4">DSM 26915</strain>
    </source>
</reference>
<dbReference type="InterPro" id="IPR050267">
    <property type="entry name" value="Anti-sigma-factor_SerPK"/>
</dbReference>
<dbReference type="Proteomes" id="UP000236752">
    <property type="component" value="Unassembled WGS sequence"/>
</dbReference>
<dbReference type="PANTHER" id="PTHR35526">
    <property type="entry name" value="ANTI-SIGMA-F FACTOR RSBW-RELATED"/>
    <property type="match status" value="1"/>
</dbReference>
<dbReference type="CDD" id="cd16936">
    <property type="entry name" value="HATPase_RsbW-like"/>
    <property type="match status" value="1"/>
</dbReference>
<keyword evidence="3" id="KW-0418">Kinase</keyword>
<dbReference type="AlphaFoldDB" id="A0A1H5YKM9"/>
<dbReference type="PANTHER" id="PTHR35526:SF3">
    <property type="entry name" value="ANTI-SIGMA-F FACTOR RSBW"/>
    <property type="match status" value="1"/>
</dbReference>
<name>A0A1H5YKM9_9RHOB</name>
<dbReference type="Pfam" id="PF13581">
    <property type="entry name" value="HATPase_c_2"/>
    <property type="match status" value="1"/>
</dbReference>
<evidence type="ECO:0000256" key="1">
    <source>
        <dbReference type="ARBA" id="ARBA00022527"/>
    </source>
</evidence>
<dbReference type="OrthoDB" id="9792240at2"/>
<keyword evidence="1" id="KW-0723">Serine/threonine-protein kinase</keyword>
<accession>A0A1H5YKM9</accession>
<evidence type="ECO:0000313" key="4">
    <source>
        <dbReference type="Proteomes" id="UP000236752"/>
    </source>
</evidence>
<dbReference type="EMBL" id="FNUZ01000003">
    <property type="protein sequence ID" value="SEG24067.1"/>
    <property type="molecule type" value="Genomic_DNA"/>
</dbReference>
<proteinExistence type="predicted"/>
<evidence type="ECO:0000259" key="2">
    <source>
        <dbReference type="Pfam" id="PF13581"/>
    </source>
</evidence>
<dbReference type="Gene3D" id="3.30.565.10">
    <property type="entry name" value="Histidine kinase-like ATPase, C-terminal domain"/>
    <property type="match status" value="1"/>
</dbReference>
<organism evidence="3 4">
    <name type="scientific">Thalassococcus halodurans</name>
    <dbReference type="NCBI Taxonomy" id="373675"/>
    <lineage>
        <taxon>Bacteria</taxon>
        <taxon>Pseudomonadati</taxon>
        <taxon>Pseudomonadota</taxon>
        <taxon>Alphaproteobacteria</taxon>
        <taxon>Rhodobacterales</taxon>
        <taxon>Roseobacteraceae</taxon>
        <taxon>Thalassococcus</taxon>
    </lineage>
</organism>
<dbReference type="RefSeq" id="WP_103910462.1">
    <property type="nucleotide sequence ID" value="NZ_FNUZ01000003.1"/>
</dbReference>